<dbReference type="EMBL" id="FODD01000001">
    <property type="protein sequence ID" value="SEN04492.1"/>
    <property type="molecule type" value="Genomic_DNA"/>
</dbReference>
<organism evidence="2 3">
    <name type="scientific">Actinacidiphila rubida</name>
    <dbReference type="NCBI Taxonomy" id="310780"/>
    <lineage>
        <taxon>Bacteria</taxon>
        <taxon>Bacillati</taxon>
        <taxon>Actinomycetota</taxon>
        <taxon>Actinomycetes</taxon>
        <taxon>Kitasatosporales</taxon>
        <taxon>Streptomycetaceae</taxon>
        <taxon>Actinacidiphila</taxon>
    </lineage>
</organism>
<gene>
    <name evidence="2" type="ORF">SAMN05216267_100115</name>
</gene>
<evidence type="ECO:0000313" key="2">
    <source>
        <dbReference type="EMBL" id="SEN04492.1"/>
    </source>
</evidence>
<sequence>MALLPGIEELGEGSFLVEAQESGGTIGWVATADEGSGAGGGASGGAGWGAVSSSGRGKPPGRYSKDG</sequence>
<protein>
    <submittedName>
        <fullName evidence="2">Uncharacterized protein</fullName>
    </submittedName>
</protein>
<reference evidence="2 3" key="1">
    <citation type="submission" date="2016-10" db="EMBL/GenBank/DDBJ databases">
        <authorList>
            <person name="de Groot N.N."/>
        </authorList>
    </citation>
    <scope>NUCLEOTIDE SEQUENCE [LARGE SCALE GENOMIC DNA]</scope>
    <source>
        <strain evidence="2 3">CGMCC 4.2026</strain>
    </source>
</reference>
<name>A0A1H8DB48_9ACTN</name>
<dbReference type="AlphaFoldDB" id="A0A1H8DB48"/>
<evidence type="ECO:0000256" key="1">
    <source>
        <dbReference type="SAM" id="MobiDB-lite"/>
    </source>
</evidence>
<evidence type="ECO:0000313" key="3">
    <source>
        <dbReference type="Proteomes" id="UP000181951"/>
    </source>
</evidence>
<feature type="region of interest" description="Disordered" evidence="1">
    <location>
        <begin position="29"/>
        <end position="67"/>
    </location>
</feature>
<keyword evidence="3" id="KW-1185">Reference proteome</keyword>
<accession>A0A1H8DB48</accession>
<feature type="compositionally biased region" description="Gly residues" evidence="1">
    <location>
        <begin position="36"/>
        <end position="48"/>
    </location>
</feature>
<dbReference type="Proteomes" id="UP000181951">
    <property type="component" value="Unassembled WGS sequence"/>
</dbReference>
<proteinExistence type="predicted"/>